<reference evidence="3 4" key="1">
    <citation type="submission" date="2018-09" db="EMBL/GenBank/DDBJ databases">
        <title>whole genome sequence of T. equiperdum IVM-t1 strain.</title>
        <authorList>
            <person name="Suganuma K."/>
        </authorList>
    </citation>
    <scope>NUCLEOTIDE SEQUENCE [LARGE SCALE GENOMIC DNA]</scope>
    <source>
        <strain evidence="3 4">IVM-t1</strain>
    </source>
</reference>
<feature type="compositionally biased region" description="Basic and acidic residues" evidence="2">
    <location>
        <begin position="275"/>
        <end position="301"/>
    </location>
</feature>
<evidence type="ECO:0000313" key="3">
    <source>
        <dbReference type="EMBL" id="RHW71473.1"/>
    </source>
</evidence>
<sequence>MPEQLGAEAPQHVVPEGDQSAGSEAGNVTRGTKNHDDSDPFVSLRYMEDRKQLETQARAVVTALLAEKGEVYVQGLLQAEIQRVKKKESEAAAIKKKISAATKLAGELKGDIRRETEAKAEEEHMCKNLQAEMKRRSTLTEEATRRMESRRLTLKKDVETSVRDVREKYDDRKRQAMELVEENKRLTDEVAKMRKEFHEARATYADTCKERETYVESLIRSYREVTREVETLEAKIALVRRERQASEQRKASLEKQLESYNSQFGSLSEGQSVEDAERMAKEQREEAEARIAQLESEKKEASEIRLRLDKETATWRAALAAHKRELPRLEKAKLAAEKRCRQAQEKARQQLKEDATTAKDQEDGGM</sequence>
<accession>A0A3L6L493</accession>
<evidence type="ECO:0000256" key="2">
    <source>
        <dbReference type="SAM" id="MobiDB-lite"/>
    </source>
</evidence>
<protein>
    <submittedName>
        <fullName evidence="3">Uncharacterized protein</fullName>
    </submittedName>
</protein>
<keyword evidence="1" id="KW-0175">Coiled coil</keyword>
<feature type="coiled-coil region" evidence="1">
    <location>
        <begin position="77"/>
        <end position="132"/>
    </location>
</feature>
<gene>
    <name evidence="3" type="ORF">DPX39_070025400</name>
</gene>
<proteinExistence type="predicted"/>
<evidence type="ECO:0000256" key="1">
    <source>
        <dbReference type="SAM" id="Coils"/>
    </source>
</evidence>
<evidence type="ECO:0000313" key="4">
    <source>
        <dbReference type="Proteomes" id="UP000266743"/>
    </source>
</evidence>
<feature type="region of interest" description="Disordered" evidence="2">
    <location>
        <begin position="264"/>
        <end position="301"/>
    </location>
</feature>
<name>A0A3L6L493_9TRYP</name>
<comment type="caution">
    <text evidence="3">The sequence shown here is derived from an EMBL/GenBank/DDBJ whole genome shotgun (WGS) entry which is preliminary data.</text>
</comment>
<dbReference type="EMBL" id="QSBY01000007">
    <property type="protein sequence ID" value="RHW71473.1"/>
    <property type="molecule type" value="Genomic_DNA"/>
</dbReference>
<feature type="region of interest" description="Disordered" evidence="2">
    <location>
        <begin position="1"/>
        <end position="40"/>
    </location>
</feature>
<dbReference type="AlphaFoldDB" id="A0A3L6L493"/>
<organism evidence="3 4">
    <name type="scientific">Trypanosoma brucei equiperdum</name>
    <dbReference type="NCBI Taxonomy" id="630700"/>
    <lineage>
        <taxon>Eukaryota</taxon>
        <taxon>Discoba</taxon>
        <taxon>Euglenozoa</taxon>
        <taxon>Kinetoplastea</taxon>
        <taxon>Metakinetoplastina</taxon>
        <taxon>Trypanosomatida</taxon>
        <taxon>Trypanosomatidae</taxon>
        <taxon>Trypanosoma</taxon>
    </lineage>
</organism>
<dbReference type="Proteomes" id="UP000266743">
    <property type="component" value="Chromosome 7"/>
</dbReference>
<feature type="region of interest" description="Disordered" evidence="2">
    <location>
        <begin position="340"/>
        <end position="366"/>
    </location>
</feature>